<dbReference type="GO" id="GO:0016787">
    <property type="term" value="F:hydrolase activity"/>
    <property type="evidence" value="ECO:0007669"/>
    <property type="project" value="UniProtKB-KW"/>
</dbReference>
<dbReference type="Pfam" id="PF12146">
    <property type="entry name" value="Hydrolase_4"/>
    <property type="match status" value="1"/>
</dbReference>
<name>A0A6N3HQD9_CLODI</name>
<dbReference type="InterPro" id="IPR029058">
    <property type="entry name" value="AB_hydrolase_fold"/>
</dbReference>
<protein>
    <submittedName>
        <fullName evidence="2">Alpha/beta hydrolase family protein</fullName>
    </submittedName>
</protein>
<dbReference type="EMBL" id="CACRUR010000025">
    <property type="protein sequence ID" value="VYU79097.1"/>
    <property type="molecule type" value="Genomic_DNA"/>
</dbReference>
<dbReference type="SUPFAM" id="SSF53474">
    <property type="entry name" value="alpha/beta-Hydrolases"/>
    <property type="match status" value="1"/>
</dbReference>
<organism evidence="2">
    <name type="scientific">Clostridioides difficile</name>
    <name type="common">Peptoclostridium difficile</name>
    <dbReference type="NCBI Taxonomy" id="1496"/>
    <lineage>
        <taxon>Bacteria</taxon>
        <taxon>Bacillati</taxon>
        <taxon>Bacillota</taxon>
        <taxon>Clostridia</taxon>
        <taxon>Peptostreptococcales</taxon>
        <taxon>Peptostreptococcaceae</taxon>
        <taxon>Clostridioides</taxon>
    </lineage>
</organism>
<proteinExistence type="predicted"/>
<dbReference type="RefSeq" id="WP_003435027.1">
    <property type="nucleotide sequence ID" value="NZ_BIUQ01000054.1"/>
</dbReference>
<feature type="domain" description="Serine aminopeptidase S33" evidence="1">
    <location>
        <begin position="29"/>
        <end position="249"/>
    </location>
</feature>
<dbReference type="PANTHER" id="PTHR12277">
    <property type="entry name" value="ALPHA/BETA HYDROLASE DOMAIN-CONTAINING PROTEIN"/>
    <property type="match status" value="1"/>
</dbReference>
<keyword evidence="2" id="KW-0378">Hydrolase</keyword>
<sequence>MSWKHIKIPNGDTMIFCNSFITRKSSMNIVVTHTPIVTTLEMQKAYEPLAKHNVNIFAFDFSGTGKSDGYEKDFSRNSIVKDLDSVITYIEKNYSSNIHLYGNTGIGGMFAQYYACSDNKLKSFAQFACVDYKNTTGVGYTYLTVKLLNFFFKFLPNFHITVKPPKYKGYNEVYDNEFYKIFEKKNPHIWKNSTKIINTMLECFIAEDSKIKDGVNIPTLVFKTLHDRYFKTQYFDRYYNSLKCKKKLVEINNVHNSYYIDSEKFCQEAYDWFVENQ</sequence>
<dbReference type="AlphaFoldDB" id="A0A6N3HQD9"/>
<evidence type="ECO:0000259" key="1">
    <source>
        <dbReference type="Pfam" id="PF12146"/>
    </source>
</evidence>
<evidence type="ECO:0000313" key="2">
    <source>
        <dbReference type="EMBL" id="VYU79097.1"/>
    </source>
</evidence>
<accession>A0A6N3HQD9</accession>
<reference evidence="2" key="1">
    <citation type="submission" date="2019-11" db="EMBL/GenBank/DDBJ databases">
        <authorList>
            <person name="Feng L."/>
        </authorList>
    </citation>
    <scope>NUCLEOTIDE SEQUENCE</scope>
    <source>
        <strain evidence="2">PdifficileLFYP43</strain>
    </source>
</reference>
<dbReference type="InterPro" id="IPR022742">
    <property type="entry name" value="Hydrolase_4"/>
</dbReference>
<dbReference type="Gene3D" id="3.40.50.1820">
    <property type="entry name" value="alpha/beta hydrolase"/>
    <property type="match status" value="1"/>
</dbReference>
<gene>
    <name evidence="2" type="ORF">PDLFYP43_01487</name>
</gene>
<dbReference type="PANTHER" id="PTHR12277:SF81">
    <property type="entry name" value="PROTEIN ABHD13"/>
    <property type="match status" value="1"/>
</dbReference>